<dbReference type="GO" id="GO:0006289">
    <property type="term" value="P:nucleotide-excision repair"/>
    <property type="evidence" value="ECO:0007669"/>
    <property type="project" value="TreeGrafter"/>
</dbReference>
<keyword evidence="7" id="KW-0233">DNA recombination</keyword>
<evidence type="ECO:0000256" key="9">
    <source>
        <dbReference type="ARBA" id="ARBA00023242"/>
    </source>
</evidence>
<evidence type="ECO:0000256" key="1">
    <source>
        <dbReference type="ARBA" id="ARBA00004322"/>
    </source>
</evidence>
<evidence type="ECO:0000256" key="11">
    <source>
        <dbReference type="SAM" id="MobiDB-lite"/>
    </source>
</evidence>
<organism evidence="13 14">
    <name type="scientific">Eptatretus burgeri</name>
    <name type="common">Inshore hagfish</name>
    <dbReference type="NCBI Taxonomy" id="7764"/>
    <lineage>
        <taxon>Eukaryota</taxon>
        <taxon>Metazoa</taxon>
        <taxon>Chordata</taxon>
        <taxon>Craniata</taxon>
        <taxon>Vertebrata</taxon>
        <taxon>Cyclostomata</taxon>
        <taxon>Myxini</taxon>
        <taxon>Myxiniformes</taxon>
        <taxon>Myxinidae</taxon>
        <taxon>Eptatretinae</taxon>
        <taxon>Eptatretus</taxon>
    </lineage>
</organism>
<evidence type="ECO:0000256" key="4">
    <source>
        <dbReference type="ARBA" id="ARBA00022705"/>
    </source>
</evidence>
<dbReference type="GO" id="GO:0003697">
    <property type="term" value="F:single-stranded DNA binding"/>
    <property type="evidence" value="ECO:0007669"/>
    <property type="project" value="TreeGrafter"/>
</dbReference>
<dbReference type="Gene3D" id="1.10.10.10">
    <property type="entry name" value="Winged helix-like DNA-binding domain superfamily/Winged helix DNA-binding domain"/>
    <property type="match status" value="1"/>
</dbReference>
<evidence type="ECO:0000256" key="3">
    <source>
        <dbReference type="ARBA" id="ARBA00022553"/>
    </source>
</evidence>
<dbReference type="FunFam" id="1.10.10.10:FF:000168">
    <property type="entry name" value="Replication protein A 32 kDa subunit"/>
    <property type="match status" value="1"/>
</dbReference>
<keyword evidence="3" id="KW-0597">Phosphoprotein</keyword>
<evidence type="ECO:0000256" key="8">
    <source>
        <dbReference type="ARBA" id="ARBA00023204"/>
    </source>
</evidence>
<dbReference type="FunFam" id="2.40.50.140:FF:000149">
    <property type="entry name" value="Replication protein A 32 kDa subunit"/>
    <property type="match status" value="1"/>
</dbReference>
<comment type="similarity">
    <text evidence="2">Belongs to the replication factor A protein 2 family.</text>
</comment>
<keyword evidence="9" id="KW-0539">Nucleus</keyword>
<reference evidence="13" key="1">
    <citation type="submission" date="2025-08" db="UniProtKB">
        <authorList>
            <consortium name="Ensembl"/>
        </authorList>
    </citation>
    <scope>IDENTIFICATION</scope>
</reference>
<dbReference type="GO" id="GO:0000724">
    <property type="term" value="P:double-strand break repair via homologous recombination"/>
    <property type="evidence" value="ECO:0007669"/>
    <property type="project" value="TreeGrafter"/>
</dbReference>
<keyword evidence="6" id="KW-0238">DNA-binding</keyword>
<dbReference type="InterPro" id="IPR040260">
    <property type="entry name" value="RFA2-like"/>
</dbReference>
<evidence type="ECO:0000256" key="10">
    <source>
        <dbReference type="ARBA" id="ARBA00043137"/>
    </source>
</evidence>
<name>A0A8C4NIJ5_EPTBU</name>
<accession>A0A8C4NIJ5</accession>
<evidence type="ECO:0000313" key="14">
    <source>
        <dbReference type="Proteomes" id="UP000694388"/>
    </source>
</evidence>
<evidence type="ECO:0000256" key="6">
    <source>
        <dbReference type="ARBA" id="ARBA00023125"/>
    </source>
</evidence>
<dbReference type="GO" id="GO:0016605">
    <property type="term" value="C:PML body"/>
    <property type="evidence" value="ECO:0007669"/>
    <property type="project" value="UniProtKB-SubCell"/>
</dbReference>
<dbReference type="Ensembl" id="ENSEBUT00000003809.1">
    <property type="protein sequence ID" value="ENSEBUP00000003438.1"/>
    <property type="gene ID" value="ENSEBUG00000002502.1"/>
</dbReference>
<sequence length="280" mass="30196">MWNNQSFERGGGYSNFGGVGGGGGGAGVGGGGGFQQSPGGFAPPSSTQAERKGRTRVQQIIACTVSQLLAAKQTEDVFRLGDIELNQVTLVGIVRQSEKAPTNILYKVDDMTAEPLDVRQWVDVDDMGNEGTVIPPSTYVRVVGHLRSFQNKKSLVAFKIRPLEDMNEITTHMLEVVHDHKSISKSASLADTSSTVRSSTGPAVGRTMGDSFNGLQQYQSQVLSVIRTARGHSGMSLAEVKSRLGGVNQTLIQQAIEFLSNEGHIYSTIDEHHYRSTEID</sequence>
<dbReference type="InterPro" id="IPR036388">
    <property type="entry name" value="WH-like_DNA-bd_sf"/>
</dbReference>
<dbReference type="InterPro" id="IPR014646">
    <property type="entry name" value="Rfa2/RPA32"/>
</dbReference>
<dbReference type="PIRSF" id="PIRSF036949">
    <property type="entry name" value="RPA32"/>
    <property type="match status" value="1"/>
</dbReference>
<dbReference type="InterPro" id="IPR014892">
    <property type="entry name" value="RPA_C"/>
</dbReference>
<dbReference type="InterPro" id="IPR012340">
    <property type="entry name" value="NA-bd_OB-fold"/>
</dbReference>
<dbReference type="GO" id="GO:0005662">
    <property type="term" value="C:DNA replication factor A complex"/>
    <property type="evidence" value="ECO:0007669"/>
    <property type="project" value="TreeGrafter"/>
</dbReference>
<dbReference type="InterPro" id="IPR036390">
    <property type="entry name" value="WH_DNA-bd_sf"/>
</dbReference>
<evidence type="ECO:0000256" key="2">
    <source>
        <dbReference type="ARBA" id="ARBA00007815"/>
    </source>
</evidence>
<comment type="subcellular location">
    <subcellularLocation>
        <location evidence="1">Nucleus</location>
        <location evidence="1">PML body</location>
    </subcellularLocation>
</comment>
<dbReference type="AlphaFoldDB" id="A0A8C4NIJ5"/>
<protein>
    <recommendedName>
        <fullName evidence="10">Replication factor A protein 2</fullName>
    </recommendedName>
</protein>
<keyword evidence="14" id="KW-1185">Reference proteome</keyword>
<evidence type="ECO:0000256" key="5">
    <source>
        <dbReference type="ARBA" id="ARBA00022763"/>
    </source>
</evidence>
<dbReference type="Gene3D" id="2.40.50.140">
    <property type="entry name" value="Nucleic acid-binding proteins"/>
    <property type="match status" value="1"/>
</dbReference>
<dbReference type="Proteomes" id="UP000694388">
    <property type="component" value="Unplaced"/>
</dbReference>
<evidence type="ECO:0000256" key="7">
    <source>
        <dbReference type="ARBA" id="ARBA00023172"/>
    </source>
</evidence>
<dbReference type="GO" id="GO:0000781">
    <property type="term" value="C:chromosome, telomeric region"/>
    <property type="evidence" value="ECO:0007669"/>
    <property type="project" value="TreeGrafter"/>
</dbReference>
<dbReference type="OMA" id="SFGNKRY"/>
<dbReference type="GeneTree" id="ENSGT00390000010045"/>
<keyword evidence="4" id="KW-0235">DNA replication</keyword>
<dbReference type="SUPFAM" id="SSF50249">
    <property type="entry name" value="Nucleic acid-binding proteins"/>
    <property type="match status" value="1"/>
</dbReference>
<proteinExistence type="inferred from homology"/>
<dbReference type="PANTHER" id="PTHR13989">
    <property type="entry name" value="REPLICATION PROTEIN A-RELATED"/>
    <property type="match status" value="1"/>
</dbReference>
<evidence type="ECO:0000259" key="12">
    <source>
        <dbReference type="Pfam" id="PF08784"/>
    </source>
</evidence>
<dbReference type="PANTHER" id="PTHR13989:SF16">
    <property type="entry name" value="REPLICATION PROTEIN A2"/>
    <property type="match status" value="1"/>
</dbReference>
<dbReference type="Pfam" id="PF08784">
    <property type="entry name" value="RPA_C"/>
    <property type="match status" value="1"/>
</dbReference>
<dbReference type="SUPFAM" id="SSF46785">
    <property type="entry name" value="Winged helix' DNA-binding domain"/>
    <property type="match status" value="1"/>
</dbReference>
<evidence type="ECO:0000313" key="13">
    <source>
        <dbReference type="Ensembl" id="ENSEBUP00000003438.1"/>
    </source>
</evidence>
<feature type="domain" description="Replication protein A C-terminal" evidence="12">
    <location>
        <begin position="193"/>
        <end position="272"/>
    </location>
</feature>
<reference evidence="13" key="2">
    <citation type="submission" date="2025-09" db="UniProtKB">
        <authorList>
            <consortium name="Ensembl"/>
        </authorList>
    </citation>
    <scope>IDENTIFICATION</scope>
</reference>
<dbReference type="GO" id="GO:0035861">
    <property type="term" value="C:site of double-strand break"/>
    <property type="evidence" value="ECO:0007669"/>
    <property type="project" value="TreeGrafter"/>
</dbReference>
<keyword evidence="5" id="KW-0227">DNA damage</keyword>
<dbReference type="CDD" id="cd04478">
    <property type="entry name" value="RPA2_DBD_D"/>
    <property type="match status" value="1"/>
</dbReference>
<feature type="region of interest" description="Disordered" evidence="11">
    <location>
        <begin position="27"/>
        <end position="54"/>
    </location>
</feature>
<dbReference type="GO" id="GO:0006260">
    <property type="term" value="P:DNA replication"/>
    <property type="evidence" value="ECO:0007669"/>
    <property type="project" value="UniProtKB-KW"/>
</dbReference>
<keyword evidence="8" id="KW-0234">DNA repair</keyword>